<reference evidence="3 4" key="1">
    <citation type="submission" date="2015-01" db="EMBL/GenBank/DDBJ databases">
        <title>The Genome Sequence of Exophiala spinifera CBS89968.</title>
        <authorList>
            <consortium name="The Broad Institute Genomics Platform"/>
            <person name="Cuomo C."/>
            <person name="de Hoog S."/>
            <person name="Gorbushina A."/>
            <person name="Stielow B."/>
            <person name="Teixiera M."/>
            <person name="Abouelleil A."/>
            <person name="Chapman S.B."/>
            <person name="Priest M."/>
            <person name="Young S.K."/>
            <person name="Wortman J."/>
            <person name="Nusbaum C."/>
            <person name="Birren B."/>
        </authorList>
    </citation>
    <scope>NUCLEOTIDE SEQUENCE [LARGE SCALE GENOMIC DNA]</scope>
    <source>
        <strain evidence="3 4">CBS 89968</strain>
    </source>
</reference>
<proteinExistence type="predicted"/>
<dbReference type="AlphaFoldDB" id="A0A0D1ZSP1"/>
<accession>A0A0D1ZSP1</accession>
<keyword evidence="4" id="KW-1185">Reference proteome</keyword>
<evidence type="ECO:0000313" key="3">
    <source>
        <dbReference type="EMBL" id="KIW15842.1"/>
    </source>
</evidence>
<feature type="region of interest" description="Disordered" evidence="2">
    <location>
        <begin position="334"/>
        <end position="404"/>
    </location>
</feature>
<organism evidence="3 4">
    <name type="scientific">Exophiala spinifera</name>
    <dbReference type="NCBI Taxonomy" id="91928"/>
    <lineage>
        <taxon>Eukaryota</taxon>
        <taxon>Fungi</taxon>
        <taxon>Dikarya</taxon>
        <taxon>Ascomycota</taxon>
        <taxon>Pezizomycotina</taxon>
        <taxon>Eurotiomycetes</taxon>
        <taxon>Chaetothyriomycetidae</taxon>
        <taxon>Chaetothyriales</taxon>
        <taxon>Herpotrichiellaceae</taxon>
        <taxon>Exophiala</taxon>
    </lineage>
</organism>
<evidence type="ECO:0000256" key="1">
    <source>
        <dbReference type="SAM" id="Coils"/>
    </source>
</evidence>
<gene>
    <name evidence="3" type="ORF">PV08_05892</name>
</gene>
<feature type="compositionally biased region" description="Acidic residues" evidence="2">
    <location>
        <begin position="548"/>
        <end position="564"/>
    </location>
</feature>
<feature type="coiled-coil region" evidence="1">
    <location>
        <begin position="417"/>
        <end position="444"/>
    </location>
</feature>
<feature type="region of interest" description="Disordered" evidence="2">
    <location>
        <begin position="505"/>
        <end position="564"/>
    </location>
</feature>
<dbReference type="VEuPathDB" id="FungiDB:PV08_05892"/>
<feature type="region of interest" description="Disordered" evidence="2">
    <location>
        <begin position="58"/>
        <end position="80"/>
    </location>
</feature>
<name>A0A0D1ZSP1_9EURO</name>
<dbReference type="Proteomes" id="UP000053328">
    <property type="component" value="Unassembled WGS sequence"/>
</dbReference>
<sequence>MTIPARRKLEAEIDRLRDEVRALKGQKASVEHKAGEIKNERDDLLREKQEWQARLLETATTSATATNEQKGEYQRSETGTQTDLVQVAEEDQSAATAMVAELQNWKQWFGELNQAYEKTKETLGRCDQARQAAAGERDAALAHAANLQNEATEVVRVLTQENDALKESISQAQVQANDQGSRNSAAAAAAAAAYKTAFENAEAKTKALEQELKHVKQKFEVYKTSEVTAIKRELAHFKNEHSRYLTMYDNAHKEVQQLEQKVGGLEGIEAKYEEARSKAKKYEKAVLGEEHYRTRHDEMVKKLGDVEAGKRWMEAQAKEQIHKLKDELRQVRARSVGGGGGDGVQEAEDRMQTTPPTPSPLPSPVPSWLRDARSPSPASTPGRMGSPSPGGAGGGRASADRDRAGMLKTIRGLATDKATLSKEVKGLKAANEDMEREIGRLRTANAGLVGKVDELETEVDVWKQTNDVDVERQKKAAAENEQRLCWKQAEVHAAESRAEVVASFHDALRAQQSQQGQEQLDESTSPRKKNKRVASEKLGGTVKKGLWQEEEEEEEEEEEVSEEE</sequence>
<dbReference type="RefSeq" id="XP_016236058.1">
    <property type="nucleotide sequence ID" value="XM_016380231.1"/>
</dbReference>
<evidence type="ECO:0000313" key="4">
    <source>
        <dbReference type="Proteomes" id="UP000053328"/>
    </source>
</evidence>
<evidence type="ECO:0000256" key="2">
    <source>
        <dbReference type="SAM" id="MobiDB-lite"/>
    </source>
</evidence>
<feature type="coiled-coil region" evidence="1">
    <location>
        <begin position="6"/>
        <end position="54"/>
    </location>
</feature>
<dbReference type="HOGENOM" id="CLU_483145_0_0_1"/>
<dbReference type="GeneID" id="27332975"/>
<feature type="compositionally biased region" description="Pro residues" evidence="2">
    <location>
        <begin position="355"/>
        <end position="365"/>
    </location>
</feature>
<feature type="coiled-coil region" evidence="1">
    <location>
        <begin position="155"/>
        <end position="285"/>
    </location>
</feature>
<protein>
    <submittedName>
        <fullName evidence="3">Uncharacterized protein</fullName>
    </submittedName>
</protein>
<keyword evidence="1" id="KW-0175">Coiled coil</keyword>
<dbReference type="EMBL" id="KN847495">
    <property type="protein sequence ID" value="KIW15842.1"/>
    <property type="molecule type" value="Genomic_DNA"/>
</dbReference>